<protein>
    <recommendedName>
        <fullName evidence="3">Transcriptional antiterminator Rof</fullName>
    </recommendedName>
</protein>
<comment type="caution">
    <text evidence="1">The sequence shown here is derived from an EMBL/GenBank/DDBJ whole genome shotgun (WGS) entry which is preliminary data.</text>
</comment>
<evidence type="ECO:0000313" key="2">
    <source>
        <dbReference type="Proteomes" id="UP000290870"/>
    </source>
</evidence>
<reference evidence="1 2" key="1">
    <citation type="submission" date="2017-10" db="EMBL/GenBank/DDBJ databases">
        <title>Genomics of the genus Arcobacter.</title>
        <authorList>
            <person name="Perez-Cataluna A."/>
            <person name="Figueras M.J."/>
        </authorList>
    </citation>
    <scope>NUCLEOTIDE SEQUENCE [LARGE SCALE GENOMIC DNA]</scope>
    <source>
        <strain evidence="1 2">F26</strain>
    </source>
</reference>
<gene>
    <name evidence="1" type="ORF">CRU90_03060</name>
</gene>
<organism evidence="1 2">
    <name type="scientific">Arcobacter cloacae</name>
    <dbReference type="NCBI Taxonomy" id="1054034"/>
    <lineage>
        <taxon>Bacteria</taxon>
        <taxon>Pseudomonadati</taxon>
        <taxon>Campylobacterota</taxon>
        <taxon>Epsilonproteobacteria</taxon>
        <taxon>Campylobacterales</taxon>
        <taxon>Arcobacteraceae</taxon>
        <taxon>Arcobacter</taxon>
    </lineage>
</organism>
<evidence type="ECO:0008006" key="3">
    <source>
        <dbReference type="Google" id="ProtNLM"/>
    </source>
</evidence>
<dbReference type="Gene3D" id="2.30.30.400">
    <property type="entry name" value="Rof-like"/>
    <property type="match status" value="1"/>
</dbReference>
<evidence type="ECO:0000313" key="1">
    <source>
        <dbReference type="EMBL" id="RXJ84949.1"/>
    </source>
</evidence>
<dbReference type="OrthoDB" id="5344363at2"/>
<accession>A0A4Q0ZF25</accession>
<dbReference type="EMBL" id="PDJZ01000003">
    <property type="protein sequence ID" value="RXJ84949.1"/>
    <property type="molecule type" value="Genomic_DNA"/>
</dbReference>
<dbReference type="RefSeq" id="WP_128985810.1">
    <property type="nucleotide sequence ID" value="NZ_PDJZ01000003.1"/>
</dbReference>
<sequence length="72" mass="8447">MTNSYKPISCHLYDKLEELAIKKQKVKIIYFDNELTLEIEDTIVDFKTKNKEEFAILSSGLIIRLDKIVEII</sequence>
<dbReference type="InterPro" id="IPR023534">
    <property type="entry name" value="Rof/RNase_P-like"/>
</dbReference>
<name>A0A4Q0ZF25_9BACT</name>
<dbReference type="AlphaFoldDB" id="A0A4Q0ZF25"/>
<proteinExistence type="predicted"/>
<dbReference type="Proteomes" id="UP000290870">
    <property type="component" value="Unassembled WGS sequence"/>
</dbReference>
<dbReference type="SUPFAM" id="SSF101744">
    <property type="entry name" value="Rof/RNase P subunit-like"/>
    <property type="match status" value="1"/>
</dbReference>
<dbReference type="InterPro" id="IPR038626">
    <property type="entry name" value="Rof-like_sf"/>
</dbReference>